<evidence type="ECO:0000313" key="9">
    <source>
        <dbReference type="Proteomes" id="UP000030982"/>
    </source>
</evidence>
<reference evidence="8 9" key="1">
    <citation type="submission" date="2014-09" db="EMBL/GenBank/DDBJ databases">
        <title>Genome sequence of Sinomonas sp. MUSC 117.</title>
        <authorList>
            <person name="Lee L.-H."/>
        </authorList>
    </citation>
    <scope>NUCLEOTIDE SEQUENCE [LARGE SCALE GENOMIC DNA]</scope>
    <source>
        <strain evidence="8 9">MUSC 117</strain>
    </source>
</reference>
<keyword evidence="2" id="KW-1003">Cell membrane</keyword>
<gene>
    <name evidence="8" type="ORF">LK10_17820</name>
</gene>
<dbReference type="GO" id="GO:0005886">
    <property type="term" value="C:plasma membrane"/>
    <property type="evidence" value="ECO:0007669"/>
    <property type="project" value="UniProtKB-SubCell"/>
</dbReference>
<keyword evidence="3 6" id="KW-0812">Transmembrane</keyword>
<evidence type="ECO:0000256" key="5">
    <source>
        <dbReference type="ARBA" id="ARBA00023136"/>
    </source>
</evidence>
<dbReference type="AlphaFoldDB" id="A0A0B2AGG9"/>
<protein>
    <recommendedName>
        <fullName evidence="7">Cardiolipin synthase N-terminal domain-containing protein</fullName>
    </recommendedName>
</protein>
<keyword evidence="9" id="KW-1185">Reference proteome</keyword>
<sequence>MGGVEAAFLVTIFLIWCAILFKVTTSILESWQNSQSKILWIALIWTAPLLGLILWATFGKRKSAG</sequence>
<evidence type="ECO:0000313" key="8">
    <source>
        <dbReference type="EMBL" id="KHL01019.1"/>
    </source>
</evidence>
<feature type="transmembrane region" description="Helical" evidence="6">
    <location>
        <begin position="6"/>
        <end position="25"/>
    </location>
</feature>
<dbReference type="Proteomes" id="UP000030982">
    <property type="component" value="Unassembled WGS sequence"/>
</dbReference>
<dbReference type="Pfam" id="PF13396">
    <property type="entry name" value="PLDc_N"/>
    <property type="match status" value="1"/>
</dbReference>
<evidence type="ECO:0000256" key="1">
    <source>
        <dbReference type="ARBA" id="ARBA00004651"/>
    </source>
</evidence>
<proteinExistence type="predicted"/>
<accession>A0A0B2AGG9</accession>
<comment type="caution">
    <text evidence="8">The sequence shown here is derived from an EMBL/GenBank/DDBJ whole genome shotgun (WGS) entry which is preliminary data.</text>
</comment>
<comment type="subcellular location">
    <subcellularLocation>
        <location evidence="1">Cell membrane</location>
        <topology evidence="1">Multi-pass membrane protein</topology>
    </subcellularLocation>
</comment>
<keyword evidence="4 6" id="KW-1133">Transmembrane helix</keyword>
<dbReference type="InterPro" id="IPR027379">
    <property type="entry name" value="CLS_N"/>
</dbReference>
<keyword evidence="5 6" id="KW-0472">Membrane</keyword>
<evidence type="ECO:0000256" key="2">
    <source>
        <dbReference type="ARBA" id="ARBA00022475"/>
    </source>
</evidence>
<feature type="transmembrane region" description="Helical" evidence="6">
    <location>
        <begin position="37"/>
        <end position="58"/>
    </location>
</feature>
<evidence type="ECO:0000256" key="3">
    <source>
        <dbReference type="ARBA" id="ARBA00022692"/>
    </source>
</evidence>
<dbReference type="RefSeq" id="WP_043126631.1">
    <property type="nucleotide sequence ID" value="NZ_JTDL01000145.1"/>
</dbReference>
<evidence type="ECO:0000259" key="7">
    <source>
        <dbReference type="Pfam" id="PF13396"/>
    </source>
</evidence>
<dbReference type="EMBL" id="JTDL01000145">
    <property type="protein sequence ID" value="KHL01019.1"/>
    <property type="molecule type" value="Genomic_DNA"/>
</dbReference>
<evidence type="ECO:0000256" key="4">
    <source>
        <dbReference type="ARBA" id="ARBA00022989"/>
    </source>
</evidence>
<feature type="domain" description="Cardiolipin synthase N-terminal" evidence="7">
    <location>
        <begin position="15"/>
        <end position="59"/>
    </location>
</feature>
<dbReference type="OrthoDB" id="7030203at2"/>
<name>A0A0B2AGG9_9MICC</name>
<evidence type="ECO:0000256" key="6">
    <source>
        <dbReference type="SAM" id="Phobius"/>
    </source>
</evidence>
<organism evidence="8 9">
    <name type="scientific">Sinomonas humi</name>
    <dbReference type="NCBI Taxonomy" id="1338436"/>
    <lineage>
        <taxon>Bacteria</taxon>
        <taxon>Bacillati</taxon>
        <taxon>Actinomycetota</taxon>
        <taxon>Actinomycetes</taxon>
        <taxon>Micrococcales</taxon>
        <taxon>Micrococcaceae</taxon>
        <taxon>Sinomonas</taxon>
    </lineage>
</organism>